<keyword evidence="5" id="KW-0808">Transferase</keyword>
<dbReference type="Gene3D" id="3.30.200.20">
    <property type="entry name" value="Phosphorylase Kinase, domain 1"/>
    <property type="match status" value="2"/>
</dbReference>
<keyword evidence="2 4" id="KW-0547">Nucleotide-binding</keyword>
<dbReference type="Gene3D" id="1.10.510.10">
    <property type="entry name" value="Transferase(Phosphotransferase) domain 1"/>
    <property type="match status" value="1"/>
</dbReference>
<dbReference type="InterPro" id="IPR017441">
    <property type="entry name" value="Protein_kinase_ATP_BS"/>
</dbReference>
<name>A0ABY6LIJ3_9ARAC</name>
<dbReference type="PROSITE" id="PS00108">
    <property type="entry name" value="PROTEIN_KINASE_ST"/>
    <property type="match status" value="1"/>
</dbReference>
<dbReference type="SMART" id="SM00220">
    <property type="entry name" value="S_TKc"/>
    <property type="match status" value="1"/>
</dbReference>
<dbReference type="EC" id="2.7.11.1" evidence="1"/>
<gene>
    <name evidence="7" type="ORF">LAZ67_19002555</name>
</gene>
<dbReference type="EMBL" id="CP092881">
    <property type="protein sequence ID" value="UYV81026.1"/>
    <property type="molecule type" value="Genomic_DNA"/>
</dbReference>
<reference evidence="7 8" key="1">
    <citation type="submission" date="2022-01" db="EMBL/GenBank/DDBJ databases">
        <title>A chromosomal length assembly of Cordylochernes scorpioides.</title>
        <authorList>
            <person name="Zeh D."/>
            <person name="Zeh J."/>
        </authorList>
    </citation>
    <scope>NUCLEOTIDE SEQUENCE [LARGE SCALE GENOMIC DNA]</scope>
    <source>
        <strain evidence="7">IN4F17</strain>
        <tissue evidence="7">Whole Body</tissue>
    </source>
</reference>
<keyword evidence="5" id="KW-0418">Kinase</keyword>
<dbReference type="InterPro" id="IPR000719">
    <property type="entry name" value="Prot_kinase_dom"/>
</dbReference>
<dbReference type="Pfam" id="PF00069">
    <property type="entry name" value="Pkinase"/>
    <property type="match status" value="1"/>
</dbReference>
<accession>A0ABY6LIJ3</accession>
<evidence type="ECO:0000256" key="1">
    <source>
        <dbReference type="ARBA" id="ARBA00012513"/>
    </source>
</evidence>
<dbReference type="Proteomes" id="UP001235939">
    <property type="component" value="Chromosome 19"/>
</dbReference>
<dbReference type="InterPro" id="IPR008271">
    <property type="entry name" value="Ser/Thr_kinase_AS"/>
</dbReference>
<evidence type="ECO:0000256" key="4">
    <source>
        <dbReference type="PROSITE-ProRule" id="PRU10141"/>
    </source>
</evidence>
<keyword evidence="3 4" id="KW-0067">ATP-binding</keyword>
<keyword evidence="8" id="KW-1185">Reference proteome</keyword>
<evidence type="ECO:0000256" key="5">
    <source>
        <dbReference type="RuleBase" id="RU000304"/>
    </source>
</evidence>
<evidence type="ECO:0000256" key="3">
    <source>
        <dbReference type="ARBA" id="ARBA00022840"/>
    </source>
</evidence>
<evidence type="ECO:0000313" key="7">
    <source>
        <dbReference type="EMBL" id="UYV81026.1"/>
    </source>
</evidence>
<sequence length="387" mass="44942">MSNNTAVVIKSPMKNLIVGQKYKILHKIGSGSFGEVFLGLNIQTGEEVAIKVESNKARHPQLSFESNLYKVLKGGKGFADLRWFGKEKDLNIMVVDLLGPSLEDLFNVCNRRLSLKCVLMLADQMLERLEFIHARNYIHRDIKPENFLMGKEAHANEVYLIDFGLAKKYFDSRTLKHIPFRSDKNLTGTARYASIHAHLGREQSRRDDVESLGYVLMYFNRGSLPWQGLKGTTKKQKYEMISEKKISTLVDDLCRDFPLEFAMYINYARNLHFEELPDYKYLRQMFRTLFRNLSFRYDSSFDWVKRTGSPQRKNTTSRKTKNNLYKVLKGGKAFADLRWFGKEKDLNIMVVDLLDPSLEDLFNVRKADIMEPNGDGLNDLRNQQHQP</sequence>
<dbReference type="SUPFAM" id="SSF56112">
    <property type="entry name" value="Protein kinase-like (PK-like)"/>
    <property type="match status" value="1"/>
</dbReference>
<dbReference type="PANTHER" id="PTHR11909">
    <property type="entry name" value="CASEIN KINASE-RELATED"/>
    <property type="match status" value="1"/>
</dbReference>
<keyword evidence="5" id="KW-0723">Serine/threonine-protein kinase</keyword>
<dbReference type="InterPro" id="IPR011009">
    <property type="entry name" value="Kinase-like_dom_sf"/>
</dbReference>
<protein>
    <recommendedName>
        <fullName evidence="1">non-specific serine/threonine protein kinase</fullName>
        <ecNumber evidence="1">2.7.11.1</ecNumber>
    </recommendedName>
</protein>
<dbReference type="CDD" id="cd14016">
    <property type="entry name" value="STKc_CK1"/>
    <property type="match status" value="1"/>
</dbReference>
<dbReference type="PROSITE" id="PS00107">
    <property type="entry name" value="PROTEIN_KINASE_ATP"/>
    <property type="match status" value="1"/>
</dbReference>
<evidence type="ECO:0000313" key="8">
    <source>
        <dbReference type="Proteomes" id="UP001235939"/>
    </source>
</evidence>
<feature type="domain" description="Protein kinase" evidence="6">
    <location>
        <begin position="22"/>
        <end position="295"/>
    </location>
</feature>
<evidence type="ECO:0000259" key="6">
    <source>
        <dbReference type="PROSITE" id="PS50011"/>
    </source>
</evidence>
<comment type="similarity">
    <text evidence="5">Belongs to the protein kinase superfamily.</text>
</comment>
<dbReference type="InterPro" id="IPR050235">
    <property type="entry name" value="CK1_Ser-Thr_kinase"/>
</dbReference>
<feature type="binding site" evidence="4">
    <location>
        <position position="51"/>
    </location>
    <ligand>
        <name>ATP</name>
        <dbReference type="ChEBI" id="CHEBI:30616"/>
    </ligand>
</feature>
<organism evidence="7 8">
    <name type="scientific">Cordylochernes scorpioides</name>
    <dbReference type="NCBI Taxonomy" id="51811"/>
    <lineage>
        <taxon>Eukaryota</taxon>
        <taxon>Metazoa</taxon>
        <taxon>Ecdysozoa</taxon>
        <taxon>Arthropoda</taxon>
        <taxon>Chelicerata</taxon>
        <taxon>Arachnida</taxon>
        <taxon>Pseudoscorpiones</taxon>
        <taxon>Cheliferoidea</taxon>
        <taxon>Chernetidae</taxon>
        <taxon>Cordylochernes</taxon>
    </lineage>
</organism>
<proteinExistence type="inferred from homology"/>
<evidence type="ECO:0000256" key="2">
    <source>
        <dbReference type="ARBA" id="ARBA00022741"/>
    </source>
</evidence>
<dbReference type="PROSITE" id="PS50011">
    <property type="entry name" value="PROTEIN_KINASE_DOM"/>
    <property type="match status" value="1"/>
</dbReference>